<keyword evidence="2" id="KW-1185">Reference proteome</keyword>
<dbReference type="EMBL" id="CM047941">
    <property type="protein sequence ID" value="KAI9903336.1"/>
    <property type="molecule type" value="Genomic_DNA"/>
</dbReference>
<evidence type="ECO:0000313" key="1">
    <source>
        <dbReference type="EMBL" id="KAI9903336.1"/>
    </source>
</evidence>
<evidence type="ECO:0000313" key="2">
    <source>
        <dbReference type="Proteomes" id="UP001163324"/>
    </source>
</evidence>
<reference evidence="1" key="1">
    <citation type="submission" date="2022-10" db="EMBL/GenBank/DDBJ databases">
        <title>Complete Genome of Trichothecium roseum strain YXFP-22015, a Plant Pathogen Isolated from Citrus.</title>
        <authorList>
            <person name="Wang Y."/>
            <person name="Zhu L."/>
        </authorList>
    </citation>
    <scope>NUCLEOTIDE SEQUENCE</scope>
    <source>
        <strain evidence="1">YXFP-22015</strain>
    </source>
</reference>
<organism evidence="1 2">
    <name type="scientific">Trichothecium roseum</name>
    <dbReference type="NCBI Taxonomy" id="47278"/>
    <lineage>
        <taxon>Eukaryota</taxon>
        <taxon>Fungi</taxon>
        <taxon>Dikarya</taxon>
        <taxon>Ascomycota</taxon>
        <taxon>Pezizomycotina</taxon>
        <taxon>Sordariomycetes</taxon>
        <taxon>Hypocreomycetidae</taxon>
        <taxon>Hypocreales</taxon>
        <taxon>Hypocreales incertae sedis</taxon>
        <taxon>Trichothecium</taxon>
    </lineage>
</organism>
<accession>A0ACC0VBS1</accession>
<dbReference type="Proteomes" id="UP001163324">
    <property type="component" value="Chromosome 2"/>
</dbReference>
<protein>
    <submittedName>
        <fullName evidence="1">Uncharacterized protein</fullName>
    </submittedName>
</protein>
<gene>
    <name evidence="1" type="ORF">N3K66_002688</name>
</gene>
<sequence length="339" mass="37826">MSNKLAPNDSRVKYETAQIRGKTYSYILGEPSGEPISTVVLVHGWPDIAFGWRCQVPYLMKLGFRVVVPNMLGYAGTDAPQALEEYSLKSLSADIAELSKKFVGEKGQIILGGHDWGGALVWRVALWHPELIKGVFSVCTPYNAPSKQHYRLEDIVATKVPNFTYQLHLRGPDVEEGIQGEEKIRQFLNGMYGGIGPNGELAFKVTEGVQLDNLHKLGPAKLLSKEELDHYVQQYMLRPERQLRGPLNWYRTREINFEEELPLAEKGVKLEMPALFVTATKDAALPPWMSAGMEDHFKQLSRAEVDSSHWALTQAGDAVNEHIGKWIDGVLGGAIKSSL</sequence>
<name>A0ACC0VBS1_9HYPO</name>
<comment type="caution">
    <text evidence="1">The sequence shown here is derived from an EMBL/GenBank/DDBJ whole genome shotgun (WGS) entry which is preliminary data.</text>
</comment>
<proteinExistence type="predicted"/>